<evidence type="ECO:0000313" key="2">
    <source>
        <dbReference type="EMBL" id="PHH64430.1"/>
    </source>
</evidence>
<proteinExistence type="predicted"/>
<name>A0A2C5YAD6_9HYPO</name>
<feature type="compositionally biased region" description="Low complexity" evidence="1">
    <location>
        <begin position="1"/>
        <end position="16"/>
    </location>
</feature>
<keyword evidence="3" id="KW-1185">Reference proteome</keyword>
<dbReference type="OrthoDB" id="5221152at2759"/>
<dbReference type="AlphaFoldDB" id="A0A2C5YAD6"/>
<organism evidence="2 3">
    <name type="scientific">Ophiocordyceps australis</name>
    <dbReference type="NCBI Taxonomy" id="1399860"/>
    <lineage>
        <taxon>Eukaryota</taxon>
        <taxon>Fungi</taxon>
        <taxon>Dikarya</taxon>
        <taxon>Ascomycota</taxon>
        <taxon>Pezizomycotina</taxon>
        <taxon>Sordariomycetes</taxon>
        <taxon>Hypocreomycetidae</taxon>
        <taxon>Hypocreales</taxon>
        <taxon>Ophiocordycipitaceae</taxon>
        <taxon>Ophiocordyceps</taxon>
    </lineage>
</organism>
<accession>A0A2C5YAD6</accession>
<dbReference type="Proteomes" id="UP000226192">
    <property type="component" value="Unassembled WGS sequence"/>
</dbReference>
<protein>
    <submittedName>
        <fullName evidence="2">Uncharacterized protein</fullName>
    </submittedName>
</protein>
<feature type="region of interest" description="Disordered" evidence="1">
    <location>
        <begin position="1"/>
        <end position="21"/>
    </location>
</feature>
<gene>
    <name evidence="2" type="ORF">CDD81_4651</name>
</gene>
<evidence type="ECO:0000256" key="1">
    <source>
        <dbReference type="SAM" id="MobiDB-lite"/>
    </source>
</evidence>
<reference evidence="2 3" key="1">
    <citation type="submission" date="2017-06" db="EMBL/GenBank/DDBJ databases">
        <title>Ant-infecting Ophiocordyceps genomes reveal a high diversity of potential behavioral manipulation genes and a possible major role for enterotoxins.</title>
        <authorList>
            <person name="De Bekker C."/>
            <person name="Evans H.C."/>
            <person name="Brachmann A."/>
            <person name="Hughes D.P."/>
        </authorList>
    </citation>
    <scope>NUCLEOTIDE SEQUENCE [LARGE SCALE GENOMIC DNA]</scope>
    <source>
        <strain evidence="2 3">Map64</strain>
    </source>
</reference>
<feature type="region of interest" description="Disordered" evidence="1">
    <location>
        <begin position="40"/>
        <end position="72"/>
    </location>
</feature>
<comment type="caution">
    <text evidence="2">The sequence shown here is derived from an EMBL/GenBank/DDBJ whole genome shotgun (WGS) entry which is preliminary data.</text>
</comment>
<evidence type="ECO:0000313" key="3">
    <source>
        <dbReference type="Proteomes" id="UP000226192"/>
    </source>
</evidence>
<feature type="compositionally biased region" description="Low complexity" evidence="1">
    <location>
        <begin position="54"/>
        <end position="72"/>
    </location>
</feature>
<sequence>MPASASPSPAPQAAPSRLGENKAIRFQIKTGTSRWTCTLQDRASYEKTKSQRTGSFDSAASDSSSGASSPTH</sequence>
<dbReference type="EMBL" id="NJET01000031">
    <property type="protein sequence ID" value="PHH64430.1"/>
    <property type="molecule type" value="Genomic_DNA"/>
</dbReference>